<protein>
    <submittedName>
        <fullName evidence="2">Uncharacterized protein</fullName>
    </submittedName>
</protein>
<evidence type="ECO:0000313" key="2">
    <source>
        <dbReference type="EMBL" id="PYI23157.1"/>
    </source>
</evidence>
<reference evidence="2 3" key="1">
    <citation type="submission" date="2018-02" db="EMBL/GenBank/DDBJ databases">
        <title>The genomes of Aspergillus section Nigri reveals drivers in fungal speciation.</title>
        <authorList>
            <consortium name="DOE Joint Genome Institute"/>
            <person name="Vesth T.C."/>
            <person name="Nybo J."/>
            <person name="Theobald S."/>
            <person name="Brandl J."/>
            <person name="Frisvad J.C."/>
            <person name="Nielsen K.F."/>
            <person name="Lyhne E.K."/>
            <person name="Kogle M.E."/>
            <person name="Kuo A."/>
            <person name="Riley R."/>
            <person name="Clum A."/>
            <person name="Nolan M."/>
            <person name="Lipzen A."/>
            <person name="Salamov A."/>
            <person name="Henrissat B."/>
            <person name="Wiebenga A."/>
            <person name="De vries R.P."/>
            <person name="Grigoriev I.V."/>
            <person name="Mortensen U.H."/>
            <person name="Andersen M.R."/>
            <person name="Baker S.E."/>
        </authorList>
    </citation>
    <scope>NUCLEOTIDE SEQUENCE [LARGE SCALE GENOMIC DNA]</scope>
    <source>
        <strain evidence="2 3">CBS 115571</strain>
    </source>
</reference>
<feature type="compositionally biased region" description="Polar residues" evidence="1">
    <location>
        <begin position="16"/>
        <end position="27"/>
    </location>
</feature>
<organism evidence="2 3">
    <name type="scientific">Aspergillus violaceofuscus (strain CBS 115571)</name>
    <dbReference type="NCBI Taxonomy" id="1450538"/>
    <lineage>
        <taxon>Eukaryota</taxon>
        <taxon>Fungi</taxon>
        <taxon>Dikarya</taxon>
        <taxon>Ascomycota</taxon>
        <taxon>Pezizomycotina</taxon>
        <taxon>Eurotiomycetes</taxon>
        <taxon>Eurotiomycetidae</taxon>
        <taxon>Eurotiales</taxon>
        <taxon>Aspergillaceae</taxon>
        <taxon>Aspergillus</taxon>
    </lineage>
</organism>
<dbReference type="EMBL" id="KZ825107">
    <property type="protein sequence ID" value="PYI23157.1"/>
    <property type="molecule type" value="Genomic_DNA"/>
</dbReference>
<dbReference type="AlphaFoldDB" id="A0A2V5IGW3"/>
<keyword evidence="3" id="KW-1185">Reference proteome</keyword>
<name>A0A2V5IGW3_ASPV1</name>
<dbReference type="Proteomes" id="UP000249829">
    <property type="component" value="Unassembled WGS sequence"/>
</dbReference>
<feature type="region of interest" description="Disordered" evidence="1">
    <location>
        <begin position="9"/>
        <end position="38"/>
    </location>
</feature>
<evidence type="ECO:0000313" key="3">
    <source>
        <dbReference type="Proteomes" id="UP000249829"/>
    </source>
</evidence>
<sequence>MIHKLASCLTRRESIPSPSNGPSSTKVSRSRSVHTDWNTDPDLFRYTRGRFISNEAHEMAIRHVNLNMDELAKRAAETVGSTLTQCARVENCSIRRFCSQCKTVHRWLVRSPTLTRGGLIIPWLAKWQPWIL</sequence>
<evidence type="ECO:0000256" key="1">
    <source>
        <dbReference type="SAM" id="MobiDB-lite"/>
    </source>
</evidence>
<gene>
    <name evidence="2" type="ORF">BO99DRAFT_224544</name>
</gene>
<proteinExistence type="predicted"/>
<accession>A0A2V5IGW3</accession>